<dbReference type="InterPro" id="IPR051538">
    <property type="entry name" value="Acyl-CoA_Synth/Transferase"/>
</dbReference>
<dbReference type="OrthoDB" id="9807426at2"/>
<dbReference type="SUPFAM" id="SSF52210">
    <property type="entry name" value="Succinyl-CoA synthetase domains"/>
    <property type="match status" value="2"/>
</dbReference>
<dbReference type="Pfam" id="PF13607">
    <property type="entry name" value="Succ_CoA_lig"/>
    <property type="match status" value="1"/>
</dbReference>
<keyword evidence="3" id="KW-0547">Nucleotide-binding</keyword>
<dbReference type="PANTHER" id="PTHR43334:SF1">
    <property type="entry name" value="3-HYDROXYPROPIONATE--COA LIGASE [ADP-FORMING]"/>
    <property type="match status" value="1"/>
</dbReference>
<evidence type="ECO:0000256" key="2">
    <source>
        <dbReference type="ARBA" id="ARBA00022598"/>
    </source>
</evidence>
<reference evidence="6 7" key="1">
    <citation type="submission" date="2019-07" db="EMBL/GenBank/DDBJ databases">
        <title>Whole genome shotgun sequence of Skermanella aerolata NBRC 106429.</title>
        <authorList>
            <person name="Hosoyama A."/>
            <person name="Uohara A."/>
            <person name="Ohji S."/>
            <person name="Ichikawa N."/>
        </authorList>
    </citation>
    <scope>NUCLEOTIDE SEQUENCE [LARGE SCALE GENOMIC DNA]</scope>
    <source>
        <strain evidence="6 7">NBRC 106429</strain>
    </source>
</reference>
<evidence type="ECO:0000256" key="1">
    <source>
        <dbReference type="ARBA" id="ARBA00022532"/>
    </source>
</evidence>
<dbReference type="Proteomes" id="UP000321523">
    <property type="component" value="Unassembled WGS sequence"/>
</dbReference>
<evidence type="ECO:0000256" key="3">
    <source>
        <dbReference type="ARBA" id="ARBA00022741"/>
    </source>
</evidence>
<accession>A0A512DU18</accession>
<dbReference type="InterPro" id="IPR016102">
    <property type="entry name" value="Succinyl-CoA_synth-like"/>
</dbReference>
<feature type="domain" description="CoA-binding" evidence="5">
    <location>
        <begin position="9"/>
        <end position="104"/>
    </location>
</feature>
<proteinExistence type="predicted"/>
<dbReference type="SUPFAM" id="SSF51735">
    <property type="entry name" value="NAD(P)-binding Rossmann-fold domains"/>
    <property type="match status" value="1"/>
</dbReference>
<gene>
    <name evidence="6" type="ORF">SAE02_40850</name>
</gene>
<dbReference type="InterPro" id="IPR032875">
    <property type="entry name" value="Succ_CoA_lig_flav_dom"/>
</dbReference>
<sequence length="710" mass="74764">MPDSSLKAVLDPKSIAIIGASDNPNKIGGRPLVYLSRFGYRGKVYPINPKRTETLGYKTYPALRDLPETPEVAIVAVPGDAALAAVDECADLGVKAVVLMSSGFGESDPVGGKEKERRMVERVRAKGTRIIGPNSQGLANFGTGAILSFSTMYLEAEPADGPVAVLSQSGAMAVVPYGLMRQRGIGVRHSHATGNDCDVTVSELAAAVVEDPEVKLLLLYLESIPDPENLAEVARIARERDLPVIALKSGRTAAGQAAASSHTGALANEDRVVDAFLEHHGIWRVRDTAGLVDAAELYLKGWRPKGRRLVAISNSGAVCVMSADAASMAGMPMAKLADETRAELGRILPSFATTTNPIDITAALLTNSRLFGDILPVIAKDPAADAFVIGVPVAGVGYDVDAFARDTATFAALTGKPLVVAAPQPNVMARFKAEGLPVFTTETQAVDALNQYISHLELMNRAKTHRADAPFVAKPRDRASASSTPVMLNEADSLALAQSHGLPVVAHRLCRSAEECVEALQAIGGPVAVKGCSADIAHKSELGLVRLGLNTPEEVTDAWHGMERIIRDSGKRFDGVIVAAMRKGRREMIIGAHRDPVFGPVVMVGDGGKYVEALPDLRLLLPPFSADEVAEALARLRIAPVLGGVRGEPPMDLAALSEAVAAVGRLMMDPAAKIVSLDLNPVLVGSAGEGCAIVDAVIFRESANDTMGNK</sequence>
<comment type="caution">
    <text evidence="6">The sequence shown here is derived from an EMBL/GenBank/DDBJ whole genome shotgun (WGS) entry which is preliminary data.</text>
</comment>
<organism evidence="6 7">
    <name type="scientific">Skermanella aerolata</name>
    <dbReference type="NCBI Taxonomy" id="393310"/>
    <lineage>
        <taxon>Bacteria</taxon>
        <taxon>Pseudomonadati</taxon>
        <taxon>Pseudomonadota</taxon>
        <taxon>Alphaproteobacteria</taxon>
        <taxon>Rhodospirillales</taxon>
        <taxon>Azospirillaceae</taxon>
        <taxon>Skermanella</taxon>
    </lineage>
</organism>
<dbReference type="InterPro" id="IPR036291">
    <property type="entry name" value="NAD(P)-bd_dom_sf"/>
</dbReference>
<dbReference type="InterPro" id="IPR003781">
    <property type="entry name" value="CoA-bd"/>
</dbReference>
<dbReference type="GO" id="GO:0016874">
    <property type="term" value="F:ligase activity"/>
    <property type="evidence" value="ECO:0007669"/>
    <property type="project" value="UniProtKB-KW"/>
</dbReference>
<evidence type="ECO:0000256" key="4">
    <source>
        <dbReference type="ARBA" id="ARBA00022840"/>
    </source>
</evidence>
<dbReference type="Gene3D" id="3.40.50.720">
    <property type="entry name" value="NAD(P)-binding Rossmann-like Domain"/>
    <property type="match status" value="1"/>
</dbReference>
<evidence type="ECO:0000313" key="7">
    <source>
        <dbReference type="Proteomes" id="UP000321523"/>
    </source>
</evidence>
<dbReference type="EMBL" id="BJYZ01000019">
    <property type="protein sequence ID" value="GEO39937.1"/>
    <property type="molecule type" value="Genomic_DNA"/>
</dbReference>
<dbReference type="Pfam" id="PF13380">
    <property type="entry name" value="CoA_binding_2"/>
    <property type="match status" value="1"/>
</dbReference>
<evidence type="ECO:0000259" key="5">
    <source>
        <dbReference type="SMART" id="SM00881"/>
    </source>
</evidence>
<dbReference type="SUPFAM" id="SSF56059">
    <property type="entry name" value="Glutathione synthetase ATP-binding domain-like"/>
    <property type="match status" value="1"/>
</dbReference>
<dbReference type="InterPro" id="IPR013815">
    <property type="entry name" value="ATP_grasp_subdomain_1"/>
</dbReference>
<dbReference type="SMART" id="SM00881">
    <property type="entry name" value="CoA_binding"/>
    <property type="match status" value="1"/>
</dbReference>
<keyword evidence="7" id="KW-1185">Reference proteome</keyword>
<dbReference type="GO" id="GO:0005524">
    <property type="term" value="F:ATP binding"/>
    <property type="evidence" value="ECO:0007669"/>
    <property type="project" value="UniProtKB-KW"/>
</dbReference>
<evidence type="ECO:0000313" key="6">
    <source>
        <dbReference type="EMBL" id="GEO39937.1"/>
    </source>
</evidence>
<dbReference type="Gene3D" id="3.40.50.261">
    <property type="entry name" value="Succinyl-CoA synthetase domains"/>
    <property type="match status" value="2"/>
</dbReference>
<protein>
    <submittedName>
        <fullName evidence="6">Pimeloyl-CoA synthetase</fullName>
    </submittedName>
</protein>
<dbReference type="RefSeq" id="WP_044433802.1">
    <property type="nucleotide sequence ID" value="NZ_BJYZ01000019.1"/>
</dbReference>
<dbReference type="AlphaFoldDB" id="A0A512DU18"/>
<dbReference type="GO" id="GO:0006099">
    <property type="term" value="P:tricarboxylic acid cycle"/>
    <property type="evidence" value="ECO:0007669"/>
    <property type="project" value="UniProtKB-KW"/>
</dbReference>
<dbReference type="PANTHER" id="PTHR43334">
    <property type="entry name" value="ACETATE--COA LIGASE [ADP-FORMING]"/>
    <property type="match status" value="1"/>
</dbReference>
<keyword evidence="2" id="KW-0436">Ligase</keyword>
<keyword evidence="1" id="KW-0816">Tricarboxylic acid cycle</keyword>
<name>A0A512DU18_9PROT</name>
<keyword evidence="4" id="KW-0067">ATP-binding</keyword>
<dbReference type="Pfam" id="PF13549">
    <property type="entry name" value="ATP-grasp_5"/>
    <property type="match status" value="1"/>
</dbReference>
<dbReference type="Gene3D" id="3.30.470.20">
    <property type="entry name" value="ATP-grasp fold, B domain"/>
    <property type="match status" value="1"/>
</dbReference>
<dbReference type="Gene3D" id="3.30.1490.20">
    <property type="entry name" value="ATP-grasp fold, A domain"/>
    <property type="match status" value="1"/>
</dbReference>